<dbReference type="InterPro" id="IPR028090">
    <property type="entry name" value="JAB_dom_prok"/>
</dbReference>
<dbReference type="GO" id="GO:0008270">
    <property type="term" value="F:zinc ion binding"/>
    <property type="evidence" value="ECO:0007669"/>
    <property type="project" value="TreeGrafter"/>
</dbReference>
<name>A0A397PHL3_9SPHN</name>
<sequence>MRVRISSALLRRIIDQATGSPGAEVCGLLFGSPHRIDAVQPCPNVAPVPADSFEIDPAALLAAHKAARAGGPAIAGCYHSHPSGPAEPSARDAAAAAPDGALWLIVGGIEDGGAARLWRARRDGQGFDPIVLEATPACAPGHAPPQGRDENPLVRERFPR</sequence>
<dbReference type="Pfam" id="PF14464">
    <property type="entry name" value="Prok-JAB"/>
    <property type="match status" value="1"/>
</dbReference>
<feature type="region of interest" description="Disordered" evidence="6">
    <location>
        <begin position="135"/>
        <end position="160"/>
    </location>
</feature>
<comment type="caution">
    <text evidence="8">The sequence shown here is derived from an EMBL/GenBank/DDBJ whole genome shotgun (WGS) entry which is preliminary data.</text>
</comment>
<protein>
    <submittedName>
        <fullName evidence="8">Proteasome lid subunit RPN8/RPN11</fullName>
    </submittedName>
</protein>
<dbReference type="GO" id="GO:0000502">
    <property type="term" value="C:proteasome complex"/>
    <property type="evidence" value="ECO:0007669"/>
    <property type="project" value="UniProtKB-KW"/>
</dbReference>
<dbReference type="RefSeq" id="WP_119034145.1">
    <property type="nucleotide sequence ID" value="NZ_QXDC01000002.1"/>
</dbReference>
<evidence type="ECO:0000256" key="5">
    <source>
        <dbReference type="ARBA" id="ARBA00023049"/>
    </source>
</evidence>
<keyword evidence="8" id="KW-0647">Proteasome</keyword>
<accession>A0A397PHL3</accession>
<evidence type="ECO:0000256" key="4">
    <source>
        <dbReference type="ARBA" id="ARBA00022833"/>
    </source>
</evidence>
<evidence type="ECO:0000313" key="8">
    <source>
        <dbReference type="EMBL" id="RIA45624.1"/>
    </source>
</evidence>
<dbReference type="Proteomes" id="UP000266568">
    <property type="component" value="Unassembled WGS sequence"/>
</dbReference>
<dbReference type="InterPro" id="IPR051929">
    <property type="entry name" value="VirAsm_ModProt"/>
</dbReference>
<dbReference type="OrthoDB" id="9802958at2"/>
<evidence type="ECO:0000313" key="9">
    <source>
        <dbReference type="Proteomes" id="UP000266568"/>
    </source>
</evidence>
<keyword evidence="5" id="KW-0482">Metalloprotease</keyword>
<dbReference type="EMBL" id="QXDC01000002">
    <property type="protein sequence ID" value="RIA45624.1"/>
    <property type="molecule type" value="Genomic_DNA"/>
</dbReference>
<evidence type="ECO:0000256" key="2">
    <source>
        <dbReference type="ARBA" id="ARBA00022723"/>
    </source>
</evidence>
<keyword evidence="4" id="KW-0862">Zinc</keyword>
<feature type="domain" description="MPN" evidence="7">
    <location>
        <begin position="3"/>
        <end position="138"/>
    </location>
</feature>
<evidence type="ECO:0000256" key="1">
    <source>
        <dbReference type="ARBA" id="ARBA00022670"/>
    </source>
</evidence>
<reference evidence="8 9" key="1">
    <citation type="submission" date="2018-08" db="EMBL/GenBank/DDBJ databases">
        <title>Genomic Encyclopedia of Type Strains, Phase IV (KMG-IV): sequencing the most valuable type-strain genomes for metagenomic binning, comparative biology and taxonomic classification.</title>
        <authorList>
            <person name="Goeker M."/>
        </authorList>
    </citation>
    <scope>NUCLEOTIDE SEQUENCE [LARGE SCALE GENOMIC DNA]</scope>
    <source>
        <strain evidence="8 9">DSM 25527</strain>
    </source>
</reference>
<dbReference type="SUPFAM" id="SSF102712">
    <property type="entry name" value="JAB1/MPN domain"/>
    <property type="match status" value="1"/>
</dbReference>
<organism evidence="8 9">
    <name type="scientific">Hephaestia caeni</name>
    <dbReference type="NCBI Taxonomy" id="645617"/>
    <lineage>
        <taxon>Bacteria</taxon>
        <taxon>Pseudomonadati</taxon>
        <taxon>Pseudomonadota</taxon>
        <taxon>Alphaproteobacteria</taxon>
        <taxon>Sphingomonadales</taxon>
        <taxon>Sphingomonadaceae</taxon>
        <taxon>Hephaestia</taxon>
    </lineage>
</organism>
<gene>
    <name evidence="8" type="ORF">DFR49_0146</name>
</gene>
<keyword evidence="9" id="KW-1185">Reference proteome</keyword>
<feature type="compositionally biased region" description="Basic and acidic residues" evidence="6">
    <location>
        <begin position="147"/>
        <end position="160"/>
    </location>
</feature>
<evidence type="ECO:0000256" key="6">
    <source>
        <dbReference type="SAM" id="MobiDB-lite"/>
    </source>
</evidence>
<evidence type="ECO:0000256" key="3">
    <source>
        <dbReference type="ARBA" id="ARBA00022801"/>
    </source>
</evidence>
<dbReference type="GO" id="GO:0008235">
    <property type="term" value="F:metalloexopeptidase activity"/>
    <property type="evidence" value="ECO:0007669"/>
    <property type="project" value="TreeGrafter"/>
</dbReference>
<dbReference type="PANTHER" id="PTHR34858">
    <property type="entry name" value="CYSO-CYSTEINE PEPTIDASE"/>
    <property type="match status" value="1"/>
</dbReference>
<dbReference type="AlphaFoldDB" id="A0A397PHL3"/>
<dbReference type="Gene3D" id="3.40.140.10">
    <property type="entry name" value="Cytidine Deaminase, domain 2"/>
    <property type="match status" value="1"/>
</dbReference>
<proteinExistence type="predicted"/>
<keyword evidence="2" id="KW-0479">Metal-binding</keyword>
<evidence type="ECO:0000259" key="7">
    <source>
        <dbReference type="PROSITE" id="PS50249"/>
    </source>
</evidence>
<dbReference type="PROSITE" id="PS50249">
    <property type="entry name" value="MPN"/>
    <property type="match status" value="1"/>
</dbReference>
<dbReference type="InterPro" id="IPR037518">
    <property type="entry name" value="MPN"/>
</dbReference>
<dbReference type="GO" id="GO:0006508">
    <property type="term" value="P:proteolysis"/>
    <property type="evidence" value="ECO:0007669"/>
    <property type="project" value="UniProtKB-KW"/>
</dbReference>
<keyword evidence="3" id="KW-0378">Hydrolase</keyword>
<keyword evidence="1" id="KW-0645">Protease</keyword>
<dbReference type="PANTHER" id="PTHR34858:SF1">
    <property type="entry name" value="CYSO-CYSTEINE PEPTIDASE"/>
    <property type="match status" value="1"/>
</dbReference>